<keyword evidence="3" id="KW-0862">Zinc</keyword>
<dbReference type="PROSITE" id="PS50158">
    <property type="entry name" value="ZF_CCHC"/>
    <property type="match status" value="1"/>
</dbReference>
<dbReference type="GO" id="GO:0008270">
    <property type="term" value="F:zinc ion binding"/>
    <property type="evidence" value="ECO:0007669"/>
    <property type="project" value="UniProtKB-KW"/>
</dbReference>
<evidence type="ECO:0000256" key="5">
    <source>
        <dbReference type="SAM" id="MobiDB-lite"/>
    </source>
</evidence>
<dbReference type="Pfam" id="PF04434">
    <property type="entry name" value="SWIM"/>
    <property type="match status" value="1"/>
</dbReference>
<name>A0A5E4GJK6_PRUDU</name>
<keyword evidence="1" id="KW-0479">Metal-binding</keyword>
<keyword evidence="2 4" id="KW-0863">Zinc-finger</keyword>
<evidence type="ECO:0000313" key="9">
    <source>
        <dbReference type="Proteomes" id="UP000327085"/>
    </source>
</evidence>
<evidence type="ECO:0000259" key="7">
    <source>
        <dbReference type="PROSITE" id="PS50966"/>
    </source>
</evidence>
<dbReference type="AlphaFoldDB" id="A0A5E4GJK6"/>
<reference evidence="9" key="1">
    <citation type="journal article" date="2020" name="Plant J.">
        <title>Transposons played a major role in the diversification between the closely related almond and peach genomes: results from the almond genome sequence.</title>
        <authorList>
            <person name="Alioto T."/>
            <person name="Alexiou K.G."/>
            <person name="Bardil A."/>
            <person name="Barteri F."/>
            <person name="Castanera R."/>
            <person name="Cruz F."/>
            <person name="Dhingra A."/>
            <person name="Duval H."/>
            <person name="Fernandez I Marti A."/>
            <person name="Frias L."/>
            <person name="Galan B."/>
            <person name="Garcia J.L."/>
            <person name="Howad W."/>
            <person name="Gomez-Garrido J."/>
            <person name="Gut M."/>
            <person name="Julca I."/>
            <person name="Morata J."/>
            <person name="Puigdomenech P."/>
            <person name="Ribeca P."/>
            <person name="Rubio Cabetas M.J."/>
            <person name="Vlasova A."/>
            <person name="Wirthensohn M."/>
            <person name="Garcia-Mas J."/>
            <person name="Gabaldon T."/>
            <person name="Casacuberta J.M."/>
            <person name="Arus P."/>
        </authorList>
    </citation>
    <scope>NUCLEOTIDE SEQUENCE [LARGE SCALE GENOMIC DNA]</scope>
    <source>
        <strain evidence="9">cv. Texas</strain>
    </source>
</reference>
<dbReference type="GO" id="GO:0003676">
    <property type="term" value="F:nucleic acid binding"/>
    <property type="evidence" value="ECO:0007669"/>
    <property type="project" value="InterPro"/>
</dbReference>
<accession>A0A5E4GJK6</accession>
<dbReference type="InterPro" id="IPR007527">
    <property type="entry name" value="Znf_SWIM"/>
</dbReference>
<feature type="non-terminal residue" evidence="8">
    <location>
        <position position="1"/>
    </location>
</feature>
<dbReference type="Proteomes" id="UP000327085">
    <property type="component" value="Chromosome 7"/>
</dbReference>
<evidence type="ECO:0000256" key="2">
    <source>
        <dbReference type="ARBA" id="ARBA00022771"/>
    </source>
</evidence>
<sequence>GCRPVIGLDGCHVKGPYPGQILTAVGVDGNNGSFPIAYAVVEIENLKITNGLSYVFISDKQKGLIPAIETLLPTVEHMMCVRHLHNNFRSAHSGVALKHILWAAARATTMPCKIPAKNWSRSHFDTRFKCDLLLNNLCESFNSAIVDRIRVLVMLRMANRRAACQKWKHPVGPRIFKIIEKNKLDASTCIPRLAGLQTYQVTHMYGGEFVVDLRARTCSCRRWDLCGIPCGHAISAIFQRDESPIDYVDECYKPATYMKSYGPMIYPIPSMDQWAKSGHPPIHPPTVRVQPGRPKKTRSKEPAEIVVPPPPPPHPMPPNYVQPRDKLRRLFIKITCRRCGQSGHNRATCDRHSSEKQQANASVAQKEVHTEGGAVR</sequence>
<evidence type="ECO:0000256" key="3">
    <source>
        <dbReference type="ARBA" id="ARBA00022833"/>
    </source>
</evidence>
<protein>
    <submittedName>
        <fullName evidence="8">PREDICTED: transposon</fullName>
    </submittedName>
</protein>
<gene>
    <name evidence="8" type="ORF">ALMOND_2B000241</name>
</gene>
<evidence type="ECO:0000256" key="4">
    <source>
        <dbReference type="PROSITE-ProRule" id="PRU00047"/>
    </source>
</evidence>
<dbReference type="PANTHER" id="PTHR31973:SF199">
    <property type="entry name" value="SWIM-TYPE DOMAIN-CONTAINING PROTEIN"/>
    <property type="match status" value="1"/>
</dbReference>
<dbReference type="PANTHER" id="PTHR31973">
    <property type="entry name" value="POLYPROTEIN, PUTATIVE-RELATED"/>
    <property type="match status" value="1"/>
</dbReference>
<dbReference type="InParanoid" id="A0A5E4GJK6"/>
<dbReference type="EMBL" id="CABIKO010000844">
    <property type="protein sequence ID" value="VVA39771.1"/>
    <property type="molecule type" value="Genomic_DNA"/>
</dbReference>
<feature type="domain" description="SWIM-type" evidence="7">
    <location>
        <begin position="209"/>
        <end position="241"/>
    </location>
</feature>
<feature type="compositionally biased region" description="Pro residues" evidence="5">
    <location>
        <begin position="307"/>
        <end position="319"/>
    </location>
</feature>
<dbReference type="InterPro" id="IPR001878">
    <property type="entry name" value="Znf_CCHC"/>
</dbReference>
<feature type="domain" description="CCHC-type" evidence="6">
    <location>
        <begin position="336"/>
        <end position="349"/>
    </location>
</feature>
<evidence type="ECO:0000259" key="6">
    <source>
        <dbReference type="PROSITE" id="PS50158"/>
    </source>
</evidence>
<evidence type="ECO:0000313" key="8">
    <source>
        <dbReference type="EMBL" id="VVA39771.1"/>
    </source>
</evidence>
<organism evidence="8 9">
    <name type="scientific">Prunus dulcis</name>
    <name type="common">Almond</name>
    <name type="synonym">Amygdalus dulcis</name>
    <dbReference type="NCBI Taxonomy" id="3755"/>
    <lineage>
        <taxon>Eukaryota</taxon>
        <taxon>Viridiplantae</taxon>
        <taxon>Streptophyta</taxon>
        <taxon>Embryophyta</taxon>
        <taxon>Tracheophyta</taxon>
        <taxon>Spermatophyta</taxon>
        <taxon>Magnoliopsida</taxon>
        <taxon>eudicotyledons</taxon>
        <taxon>Gunneridae</taxon>
        <taxon>Pentapetalae</taxon>
        <taxon>rosids</taxon>
        <taxon>fabids</taxon>
        <taxon>Rosales</taxon>
        <taxon>Rosaceae</taxon>
        <taxon>Amygdaloideae</taxon>
        <taxon>Amygdaleae</taxon>
        <taxon>Prunus</taxon>
    </lineage>
</organism>
<proteinExistence type="predicted"/>
<feature type="non-terminal residue" evidence="8">
    <location>
        <position position="376"/>
    </location>
</feature>
<dbReference type="SMART" id="SM00575">
    <property type="entry name" value="ZnF_PMZ"/>
    <property type="match status" value="1"/>
</dbReference>
<feature type="region of interest" description="Disordered" evidence="5">
    <location>
        <begin position="341"/>
        <end position="376"/>
    </location>
</feature>
<dbReference type="PROSITE" id="PS50966">
    <property type="entry name" value="ZF_SWIM"/>
    <property type="match status" value="1"/>
</dbReference>
<evidence type="ECO:0000256" key="1">
    <source>
        <dbReference type="ARBA" id="ARBA00022723"/>
    </source>
</evidence>
<dbReference type="Gramene" id="VVA39771">
    <property type="protein sequence ID" value="VVA39771"/>
    <property type="gene ID" value="Prudul26B000241"/>
</dbReference>
<dbReference type="InterPro" id="IPR006564">
    <property type="entry name" value="Znf_PMZ"/>
</dbReference>
<dbReference type="OMA" id="REICANM"/>
<feature type="region of interest" description="Disordered" evidence="5">
    <location>
        <begin position="280"/>
        <end position="319"/>
    </location>
</feature>